<name>A0ABQ7RCZ4_9ASCO</name>
<accession>A0ABQ7RCZ4</accession>
<dbReference type="Proteomes" id="UP000697297">
    <property type="component" value="Unassembled WGS sequence"/>
</dbReference>
<proteinExistence type="predicted"/>
<keyword evidence="2" id="KW-1185">Reference proteome</keyword>
<organism evidence="1 2">
    <name type="scientific">Ogataea haglerorum</name>
    <dbReference type="NCBI Taxonomy" id="1937702"/>
    <lineage>
        <taxon>Eukaryota</taxon>
        <taxon>Fungi</taxon>
        <taxon>Dikarya</taxon>
        <taxon>Ascomycota</taxon>
        <taxon>Saccharomycotina</taxon>
        <taxon>Pichiomycetes</taxon>
        <taxon>Pichiales</taxon>
        <taxon>Pichiaceae</taxon>
        <taxon>Ogataea</taxon>
    </lineage>
</organism>
<protein>
    <submittedName>
        <fullName evidence="1">Uncharacterized protein</fullName>
    </submittedName>
</protein>
<reference evidence="1 2" key="1">
    <citation type="journal article" date="2021" name="G3 (Bethesda)">
        <title>Genomic diversity, chromosomal rearrangements, and interspecies hybridization in the ogataea polymorpha species complex.</title>
        <authorList>
            <person name="Hanson S.J."/>
            <person name="Cinneide E.O."/>
            <person name="Salzberg L.I."/>
            <person name="Wolfe K.H."/>
            <person name="McGowan J."/>
            <person name="Fitzpatrick D.A."/>
            <person name="Matlin K."/>
        </authorList>
    </citation>
    <scope>NUCLEOTIDE SEQUENCE [LARGE SCALE GENOMIC DNA]</scope>
    <source>
        <strain evidence="1">81-436-3</strain>
    </source>
</reference>
<sequence length="152" mass="16703">MLHCVKQYLLLHGRHRICFQGAEIIVWTDDNVVATQLCSIGSTNLRNAASKANSRPSKPVTVKEHKLNALDSAAQVSGCGSIATLSVAVLFVPAKIHPKTNHNLRLLARDQLCSARIPPLPRILHFFAFAAKGSYKHHIRRNSTPQTKIVPA</sequence>
<gene>
    <name evidence="1" type="ORF">KL946_004143</name>
</gene>
<evidence type="ECO:0000313" key="2">
    <source>
        <dbReference type="Proteomes" id="UP000697297"/>
    </source>
</evidence>
<dbReference type="EMBL" id="JAHLUN010000011">
    <property type="protein sequence ID" value="KAG7763327.1"/>
    <property type="molecule type" value="Genomic_DNA"/>
</dbReference>
<evidence type="ECO:0000313" key="1">
    <source>
        <dbReference type="EMBL" id="KAG7763327.1"/>
    </source>
</evidence>
<comment type="caution">
    <text evidence="1">The sequence shown here is derived from an EMBL/GenBank/DDBJ whole genome shotgun (WGS) entry which is preliminary data.</text>
</comment>